<organism evidence="2 3">
    <name type="scientific">Armadillidium nasatum</name>
    <dbReference type="NCBI Taxonomy" id="96803"/>
    <lineage>
        <taxon>Eukaryota</taxon>
        <taxon>Metazoa</taxon>
        <taxon>Ecdysozoa</taxon>
        <taxon>Arthropoda</taxon>
        <taxon>Crustacea</taxon>
        <taxon>Multicrustacea</taxon>
        <taxon>Malacostraca</taxon>
        <taxon>Eumalacostraca</taxon>
        <taxon>Peracarida</taxon>
        <taxon>Isopoda</taxon>
        <taxon>Oniscidea</taxon>
        <taxon>Crinocheta</taxon>
        <taxon>Armadillidiidae</taxon>
        <taxon>Armadillidium</taxon>
    </lineage>
</organism>
<sequence length="108" mass="12489">MQYFITLICSKVLYLIFERISSSTSSILGLCILFNMCTVSFSFITSVWSRCRDYLNDLVDQSSYYSDVIGIAASDWSVTFIIEYELLLILEYKGNINETDLMNLHPRI</sequence>
<keyword evidence="1" id="KW-0472">Membrane</keyword>
<evidence type="ECO:0000313" key="2">
    <source>
        <dbReference type="EMBL" id="KAB7497974.1"/>
    </source>
</evidence>
<proteinExistence type="predicted"/>
<dbReference type="OrthoDB" id="10604711at2759"/>
<evidence type="ECO:0000313" key="3">
    <source>
        <dbReference type="Proteomes" id="UP000326759"/>
    </source>
</evidence>
<name>A0A5N5SUT0_9CRUS</name>
<dbReference type="AlphaFoldDB" id="A0A5N5SUT0"/>
<comment type="caution">
    <text evidence="2">The sequence shown here is derived from an EMBL/GenBank/DDBJ whole genome shotgun (WGS) entry which is preliminary data.</text>
</comment>
<evidence type="ECO:0000256" key="1">
    <source>
        <dbReference type="SAM" id="Phobius"/>
    </source>
</evidence>
<keyword evidence="3" id="KW-1185">Reference proteome</keyword>
<dbReference type="Proteomes" id="UP000326759">
    <property type="component" value="Unassembled WGS sequence"/>
</dbReference>
<dbReference type="EMBL" id="SEYY01019709">
    <property type="protein sequence ID" value="KAB7497974.1"/>
    <property type="molecule type" value="Genomic_DNA"/>
</dbReference>
<feature type="transmembrane region" description="Helical" evidence="1">
    <location>
        <begin position="27"/>
        <end position="48"/>
    </location>
</feature>
<protein>
    <submittedName>
        <fullName evidence="2">Uncharacterized protein</fullName>
    </submittedName>
</protein>
<reference evidence="2 3" key="1">
    <citation type="journal article" date="2019" name="PLoS Biol.">
        <title>Sex chromosomes control vertical transmission of feminizing Wolbachia symbionts in an isopod.</title>
        <authorList>
            <person name="Becking T."/>
            <person name="Chebbi M.A."/>
            <person name="Giraud I."/>
            <person name="Moumen B."/>
            <person name="Laverre T."/>
            <person name="Caubet Y."/>
            <person name="Peccoud J."/>
            <person name="Gilbert C."/>
            <person name="Cordaux R."/>
        </authorList>
    </citation>
    <scope>NUCLEOTIDE SEQUENCE [LARGE SCALE GENOMIC DNA]</scope>
    <source>
        <strain evidence="2">ANa2</strain>
        <tissue evidence="2">Whole body excluding digestive tract and cuticle</tissue>
    </source>
</reference>
<keyword evidence="1" id="KW-0812">Transmembrane</keyword>
<accession>A0A5N5SUT0</accession>
<keyword evidence="1" id="KW-1133">Transmembrane helix</keyword>
<gene>
    <name evidence="2" type="ORF">Anas_03175</name>
</gene>